<accession>A0A0C2N3U5</accession>
<dbReference type="SUPFAM" id="SSF56672">
    <property type="entry name" value="DNA/RNA polymerases"/>
    <property type="match status" value="1"/>
</dbReference>
<dbReference type="Proteomes" id="UP000031668">
    <property type="component" value="Unassembled WGS sequence"/>
</dbReference>
<proteinExistence type="predicted"/>
<sequence>MEERLDLQLKVIPMRLLNGWIILTSNTHDYASPVCPFLKKNDEIRLVVYYRAMNAITKMEYSQVNHIGIYYYYHNGLFEFDPFSRCEYFKIVAINTSYGRVATTSNKYVEKTRCLRIHCRVSSILMVMRTNQQLQP</sequence>
<keyword evidence="2" id="KW-1185">Reference proteome</keyword>
<dbReference type="AlphaFoldDB" id="A0A0C2N3U5"/>
<gene>
    <name evidence="1" type="ORF">RF11_13147</name>
</gene>
<evidence type="ECO:0000313" key="1">
    <source>
        <dbReference type="EMBL" id="KII70995.1"/>
    </source>
</evidence>
<evidence type="ECO:0000313" key="2">
    <source>
        <dbReference type="Proteomes" id="UP000031668"/>
    </source>
</evidence>
<protein>
    <submittedName>
        <fullName evidence="1">Uncharacterized protein</fullName>
    </submittedName>
</protein>
<reference evidence="1 2" key="1">
    <citation type="journal article" date="2014" name="Genome Biol. Evol.">
        <title>The genome of the myxosporean Thelohanellus kitauei shows adaptations to nutrient acquisition within its fish host.</title>
        <authorList>
            <person name="Yang Y."/>
            <person name="Xiong J."/>
            <person name="Zhou Z."/>
            <person name="Huo F."/>
            <person name="Miao W."/>
            <person name="Ran C."/>
            <person name="Liu Y."/>
            <person name="Zhang J."/>
            <person name="Feng J."/>
            <person name="Wang M."/>
            <person name="Wang M."/>
            <person name="Wang L."/>
            <person name="Yao B."/>
        </authorList>
    </citation>
    <scope>NUCLEOTIDE SEQUENCE [LARGE SCALE GENOMIC DNA]</scope>
    <source>
        <strain evidence="1">Wuqing</strain>
    </source>
</reference>
<dbReference type="InterPro" id="IPR043502">
    <property type="entry name" value="DNA/RNA_pol_sf"/>
</dbReference>
<comment type="caution">
    <text evidence="1">The sequence shown here is derived from an EMBL/GenBank/DDBJ whole genome shotgun (WGS) entry which is preliminary data.</text>
</comment>
<dbReference type="EMBL" id="JWZT01001886">
    <property type="protein sequence ID" value="KII70995.1"/>
    <property type="molecule type" value="Genomic_DNA"/>
</dbReference>
<organism evidence="1 2">
    <name type="scientific">Thelohanellus kitauei</name>
    <name type="common">Myxosporean</name>
    <dbReference type="NCBI Taxonomy" id="669202"/>
    <lineage>
        <taxon>Eukaryota</taxon>
        <taxon>Metazoa</taxon>
        <taxon>Cnidaria</taxon>
        <taxon>Myxozoa</taxon>
        <taxon>Myxosporea</taxon>
        <taxon>Bivalvulida</taxon>
        <taxon>Platysporina</taxon>
        <taxon>Myxobolidae</taxon>
        <taxon>Thelohanellus</taxon>
    </lineage>
</organism>
<dbReference type="Gene3D" id="3.10.10.10">
    <property type="entry name" value="HIV Type 1 Reverse Transcriptase, subunit A, domain 1"/>
    <property type="match status" value="1"/>
</dbReference>
<name>A0A0C2N3U5_THEKT</name>